<name>A0A9W4T017_9GLOM</name>
<keyword evidence="2" id="KW-1185">Reference proteome</keyword>
<dbReference type="OrthoDB" id="10530031at2759"/>
<dbReference type="Proteomes" id="UP001153678">
    <property type="component" value="Unassembled WGS sequence"/>
</dbReference>
<dbReference type="AlphaFoldDB" id="A0A9W4T017"/>
<feature type="non-terminal residue" evidence="1">
    <location>
        <position position="171"/>
    </location>
</feature>
<sequence>GILWDIKKFFEKNPTTLQEVKNFLAEKNYPDPMEEINLEGAPMKELRKLNQQGKVPRLSEDTTEALLYENFIQLNAVGDGNCFLNSYSVFLTGRERDTSYALPLRVKMCLELMTKIDNFFPGYDIYEDRKEEYNTHIEIMAFILKRPLVVISNLEEHGRTTRGFETEYNDP</sequence>
<accession>A0A9W4T017</accession>
<dbReference type="EMBL" id="CAMKVN010004452">
    <property type="protein sequence ID" value="CAI2187110.1"/>
    <property type="molecule type" value="Genomic_DNA"/>
</dbReference>
<organism evidence="1 2">
    <name type="scientific">Funneliformis geosporum</name>
    <dbReference type="NCBI Taxonomy" id="1117311"/>
    <lineage>
        <taxon>Eukaryota</taxon>
        <taxon>Fungi</taxon>
        <taxon>Fungi incertae sedis</taxon>
        <taxon>Mucoromycota</taxon>
        <taxon>Glomeromycotina</taxon>
        <taxon>Glomeromycetes</taxon>
        <taxon>Glomerales</taxon>
        <taxon>Glomeraceae</taxon>
        <taxon>Funneliformis</taxon>
    </lineage>
</organism>
<gene>
    <name evidence="1" type="ORF">FWILDA_LOCUS12911</name>
</gene>
<evidence type="ECO:0000313" key="2">
    <source>
        <dbReference type="Proteomes" id="UP001153678"/>
    </source>
</evidence>
<proteinExistence type="predicted"/>
<comment type="caution">
    <text evidence="1">The sequence shown here is derived from an EMBL/GenBank/DDBJ whole genome shotgun (WGS) entry which is preliminary data.</text>
</comment>
<evidence type="ECO:0000313" key="1">
    <source>
        <dbReference type="EMBL" id="CAI2187110.1"/>
    </source>
</evidence>
<protein>
    <submittedName>
        <fullName evidence="1">19478_t:CDS:1</fullName>
    </submittedName>
</protein>
<reference evidence="1" key="1">
    <citation type="submission" date="2022-08" db="EMBL/GenBank/DDBJ databases">
        <authorList>
            <person name="Kallberg Y."/>
            <person name="Tangrot J."/>
            <person name="Rosling A."/>
        </authorList>
    </citation>
    <scope>NUCLEOTIDE SEQUENCE</scope>
    <source>
        <strain evidence="1">Wild A</strain>
    </source>
</reference>